<organism evidence="1">
    <name type="scientific">Strombidium rassoulzadegani</name>
    <dbReference type="NCBI Taxonomy" id="1082188"/>
    <lineage>
        <taxon>Eukaryota</taxon>
        <taxon>Sar</taxon>
        <taxon>Alveolata</taxon>
        <taxon>Ciliophora</taxon>
        <taxon>Intramacronucleata</taxon>
        <taxon>Spirotrichea</taxon>
        <taxon>Oligotrichia</taxon>
        <taxon>Strombidiidae</taxon>
        <taxon>Strombidium</taxon>
    </lineage>
</organism>
<evidence type="ECO:0000313" key="1">
    <source>
        <dbReference type="EMBL" id="CAE0230897.1"/>
    </source>
</evidence>
<dbReference type="EMBL" id="HBIA01005074">
    <property type="protein sequence ID" value="CAE0230897.1"/>
    <property type="molecule type" value="Transcribed_RNA"/>
</dbReference>
<reference evidence="1" key="1">
    <citation type="submission" date="2021-01" db="EMBL/GenBank/DDBJ databases">
        <authorList>
            <person name="Corre E."/>
            <person name="Pelletier E."/>
            <person name="Niang G."/>
            <person name="Scheremetjew M."/>
            <person name="Finn R."/>
            <person name="Kale V."/>
            <person name="Holt S."/>
            <person name="Cochrane G."/>
            <person name="Meng A."/>
            <person name="Brown T."/>
            <person name="Cohen L."/>
        </authorList>
    </citation>
    <scope>NUCLEOTIDE SEQUENCE</scope>
    <source>
        <strain evidence="1">Ras09</strain>
    </source>
</reference>
<gene>
    <name evidence="1" type="ORF">SRAS04492_LOCUS2691</name>
</gene>
<accession>A0A7S3FWK4</accession>
<name>A0A7S3FWK4_9SPIT</name>
<protein>
    <submittedName>
        <fullName evidence="1">Uncharacterized protein</fullName>
    </submittedName>
</protein>
<dbReference type="AlphaFoldDB" id="A0A7S3FWK4"/>
<proteinExistence type="predicted"/>
<sequence length="154" mass="17373">MQAINTSKKQIVQVGVRTFSSQNTLLGSINPERNHQLRVMSTPTWPVPYYQRQFKHPVNSGDIYKGNLEHIAEPCTDLNAIVAKENLREQGLGYVVEAVENHADTKTFCTSFADSSMFTSAYTEDLLDCLSVAFEQNRRVMSQFDLADVLKTSH</sequence>